<reference evidence="6" key="1">
    <citation type="journal article" date="2011" name="Proc. Natl. Acad. Sci. U.S.A.">
        <title>Obligate biotrophy features unraveled by the genomic analysis of rust fungi.</title>
        <authorList>
            <person name="Duplessis S."/>
            <person name="Cuomo C.A."/>
            <person name="Lin Y.-C."/>
            <person name="Aerts A."/>
            <person name="Tisserant E."/>
            <person name="Veneault-Fourrey C."/>
            <person name="Joly D.L."/>
            <person name="Hacquard S."/>
            <person name="Amselem J."/>
            <person name="Cantarel B.L."/>
            <person name="Chiu R."/>
            <person name="Coutinho P.M."/>
            <person name="Feau N."/>
            <person name="Field M."/>
            <person name="Frey P."/>
            <person name="Gelhaye E."/>
            <person name="Goldberg J."/>
            <person name="Grabherr M.G."/>
            <person name="Kodira C.D."/>
            <person name="Kohler A."/>
            <person name="Kuees U."/>
            <person name="Lindquist E.A."/>
            <person name="Lucas S.M."/>
            <person name="Mago R."/>
            <person name="Mauceli E."/>
            <person name="Morin E."/>
            <person name="Murat C."/>
            <person name="Pangilinan J.L."/>
            <person name="Park R."/>
            <person name="Pearson M."/>
            <person name="Quesneville H."/>
            <person name="Rouhier N."/>
            <person name="Sakthikumar S."/>
            <person name="Salamov A.A."/>
            <person name="Schmutz J."/>
            <person name="Selles B."/>
            <person name="Shapiro H."/>
            <person name="Tanguay P."/>
            <person name="Tuskan G.A."/>
            <person name="Henrissat B."/>
            <person name="Van de Peer Y."/>
            <person name="Rouze P."/>
            <person name="Ellis J.G."/>
            <person name="Dodds P.N."/>
            <person name="Schein J.E."/>
            <person name="Zhong S."/>
            <person name="Hamelin R.C."/>
            <person name="Grigoriev I.V."/>
            <person name="Szabo L.J."/>
            <person name="Martin F."/>
        </authorList>
    </citation>
    <scope>NUCLEOTIDE SEQUENCE [LARGE SCALE GENOMIC DNA]</scope>
    <source>
        <strain evidence="6">98AG31 / pathotype 3-4-7</strain>
    </source>
</reference>
<evidence type="ECO:0000259" key="4">
    <source>
        <dbReference type="Pfam" id="PF16979"/>
    </source>
</evidence>
<feature type="region of interest" description="Disordered" evidence="2">
    <location>
        <begin position="769"/>
        <end position="803"/>
    </location>
</feature>
<dbReference type="Pfam" id="PF16979">
    <property type="entry name" value="SIN1_PH"/>
    <property type="match status" value="1"/>
</dbReference>
<feature type="region of interest" description="Disordered" evidence="2">
    <location>
        <begin position="56"/>
        <end position="145"/>
    </location>
</feature>
<evidence type="ECO:0000313" key="5">
    <source>
        <dbReference type="EMBL" id="EGG00146.1"/>
    </source>
</evidence>
<feature type="region of interest" description="Disordered" evidence="2">
    <location>
        <begin position="456"/>
        <end position="484"/>
    </location>
</feature>
<feature type="domain" description="SIN1-type PH" evidence="4">
    <location>
        <begin position="986"/>
        <end position="1086"/>
    </location>
</feature>
<dbReference type="eggNOG" id="KOG3739">
    <property type="taxonomic scope" value="Eukaryota"/>
</dbReference>
<dbReference type="InParanoid" id="F4S5C9"/>
<dbReference type="GO" id="GO:0005737">
    <property type="term" value="C:cytoplasm"/>
    <property type="evidence" value="ECO:0007669"/>
    <property type="project" value="TreeGrafter"/>
</dbReference>
<evidence type="ECO:0000313" key="6">
    <source>
        <dbReference type="Proteomes" id="UP000001072"/>
    </source>
</evidence>
<dbReference type="InterPro" id="IPR031567">
    <property type="entry name" value="CRIM_dom"/>
</dbReference>
<dbReference type="GeneID" id="18933250"/>
<sequence>MSLLVDPEYFLHALKLNYLRRLPDPNGPTSISFKSSSQQNPYLQLSGLTDLKRWPELMVTGSPPDPIPTRQRRQQNQNPSGSSLRYSETIVGPKGTGSGAGMRVSGRKSIRNSRGRGMMLQSDSKLPVNNEPVASGSGTQNPTTKAGATALALTEGRAKIISGVGLDPEESDEDENRSRNVAQEDDESKMKQTLHSRQTTADTIKGHRRRVSAVSFAQPLPPLQQTSGGFKRLRSHTASSTATTNTINSSDMDADTTQNSSRMLQEEIQEDIKEEVPSRIATATVSAEAYYSREHDPDKRLSDLLFNYKPNRRTQIVGSVGFEPAPLLVEEEEEEEESESESGTEAGVGSSSNLEEEEEEEGEEEEEEEEEKAGTSSTDDYSTNSYGKSLSNPIPDSVMETNLILNHQPTPSSLSSTSQKLNGMTSEPIPTIRRRERRRVNIKMGQLVGSPIIEEENGQEEGKTTPTTATRKRLMKSNPLATARPSLPDLRRAIKVQNRVSQPDPTEEEKAELANLNSFSPGGRARSLTTPTPIPAIAVEADSSGSVLSRPPRRRRGRSSPKSINTSGQLLTTTTIGTRKNSITSPIKDSFPSSPVSNSSSKIKPKRVGITFKKIEVKPSSIPSSATKSKLTELLTSKSKDPTTENPFRCLYSMLSSKERNAIKLKMYFPFSKEPKKPINRSIRTDVCVEEVIGFGLWAYIEEDREPKLDDIQGGKDLIETWAWSLRLVEDDGEVDEDFPALERTRGIGKVGSNEFAIVMASESQAKQNAIAQSQIQRRPSRILGEPNRAPRPSASSSTTNLLPLPINATTGLSGTTFDSRRTGGLSDSLVMGGGLGGGTFTGASIMGIPVYLKIRIPSPGKGVDSIMTTLNVSMDMYLADVLEMLCKKKGLGSSKEWALVVPAQSIGTQTSQQRDILVPLDRTVESLQGVTSLGLMKRNQVSSKLLIGMAGMNNTNTNPSASIFKRLSEPPEPKYVSINDLVKSNKSFVVQIRRRGILGKHERVLSIEDDYVHIGTGLLGGGKISSYHVSQIVDCLVRGGSHGNNNNSCGVKLVVARESGEKRYEVEAENAKSAAEIVRHIKGLKDMYHTQK</sequence>
<dbReference type="VEuPathDB" id="FungiDB:MELLADRAFT_79315"/>
<dbReference type="KEGG" id="mlr:MELLADRAFT_79315"/>
<dbReference type="PANTHER" id="PTHR13335:SF1">
    <property type="entry name" value="TARGET OF RAPAMYCIN COMPLEX 2 SUBUNIT MAPKAP1"/>
    <property type="match status" value="1"/>
</dbReference>
<dbReference type="PANTHER" id="PTHR13335">
    <property type="entry name" value="TARGET OF RAPAMYCIN COMPLEX 2 SUBUNIT MAPKAP1"/>
    <property type="match status" value="1"/>
</dbReference>
<evidence type="ECO:0000256" key="2">
    <source>
        <dbReference type="SAM" id="MobiDB-lite"/>
    </source>
</evidence>
<dbReference type="GO" id="GO:0005886">
    <property type="term" value="C:plasma membrane"/>
    <property type="evidence" value="ECO:0007669"/>
    <property type="project" value="TreeGrafter"/>
</dbReference>
<feature type="compositionally biased region" description="Basic residues" evidence="2">
    <location>
        <begin position="105"/>
        <end position="114"/>
    </location>
</feature>
<feature type="compositionally biased region" description="Acidic residues" evidence="2">
    <location>
        <begin position="329"/>
        <end position="342"/>
    </location>
</feature>
<dbReference type="InterPro" id="IPR031313">
    <property type="entry name" value="Sin1_PH_dom"/>
</dbReference>
<proteinExistence type="inferred from homology"/>
<dbReference type="HOGENOM" id="CLU_008443_0_0_1"/>
<feature type="compositionally biased region" description="Low complexity" evidence="2">
    <location>
        <begin position="343"/>
        <end position="352"/>
    </location>
</feature>
<feature type="compositionally biased region" description="Low complexity" evidence="2">
    <location>
        <begin position="791"/>
        <end position="801"/>
    </location>
</feature>
<dbReference type="InterPro" id="IPR011993">
    <property type="entry name" value="PH-like_dom_sf"/>
</dbReference>
<dbReference type="EMBL" id="GL883150">
    <property type="protein sequence ID" value="EGG00146.1"/>
    <property type="molecule type" value="Genomic_DNA"/>
</dbReference>
<feature type="region of interest" description="Disordered" evidence="2">
    <location>
        <begin position="317"/>
        <end position="431"/>
    </location>
</feature>
<feature type="compositionally biased region" description="Acidic residues" evidence="2">
    <location>
        <begin position="354"/>
        <end position="371"/>
    </location>
</feature>
<evidence type="ECO:0008006" key="7">
    <source>
        <dbReference type="Google" id="ProtNLM"/>
    </source>
</evidence>
<dbReference type="Pfam" id="PF16978">
    <property type="entry name" value="CRIM"/>
    <property type="match status" value="1"/>
</dbReference>
<dbReference type="GO" id="GO:0005546">
    <property type="term" value="F:phosphatidylinositol-4,5-bisphosphate binding"/>
    <property type="evidence" value="ECO:0007669"/>
    <property type="project" value="TreeGrafter"/>
</dbReference>
<feature type="compositionally biased region" description="Low complexity" evidence="2">
    <location>
        <begin position="590"/>
        <end position="602"/>
    </location>
</feature>
<dbReference type="OrthoDB" id="241990at2759"/>
<dbReference type="InterPro" id="IPR008828">
    <property type="entry name" value="Sin1/Avo1"/>
</dbReference>
<dbReference type="STRING" id="747676.F4S5C9"/>
<feature type="compositionally biased region" description="Polar residues" evidence="2">
    <location>
        <begin position="769"/>
        <end position="778"/>
    </location>
</feature>
<feature type="compositionally biased region" description="Low complexity" evidence="2">
    <location>
        <begin position="375"/>
        <end position="386"/>
    </location>
</feature>
<protein>
    <recommendedName>
        <fullName evidence="7">Sin1 middle CRIM domain-containing protein</fullName>
    </recommendedName>
</protein>
<dbReference type="Gene3D" id="2.30.29.30">
    <property type="entry name" value="Pleckstrin-homology domain (PH domain)/Phosphotyrosine-binding domain (PTB)"/>
    <property type="match status" value="1"/>
</dbReference>
<evidence type="ECO:0000259" key="3">
    <source>
        <dbReference type="Pfam" id="PF16978"/>
    </source>
</evidence>
<dbReference type="Proteomes" id="UP000001072">
    <property type="component" value="Unassembled WGS sequence"/>
</dbReference>
<gene>
    <name evidence="5" type="ORF">MELLADRAFT_79315</name>
</gene>
<dbReference type="AlphaFoldDB" id="F4S5C9"/>
<dbReference type="GO" id="GO:0031932">
    <property type="term" value="C:TORC2 complex"/>
    <property type="evidence" value="ECO:0007669"/>
    <property type="project" value="InterPro"/>
</dbReference>
<feature type="domain" description="CRIM" evidence="3">
    <location>
        <begin position="628"/>
        <end position="769"/>
    </location>
</feature>
<feature type="compositionally biased region" description="Polar residues" evidence="2">
    <location>
        <begin position="387"/>
        <end position="407"/>
    </location>
</feature>
<keyword evidence="6" id="KW-1185">Reference proteome</keyword>
<dbReference type="GO" id="GO:0038203">
    <property type="term" value="P:TORC2 signaling"/>
    <property type="evidence" value="ECO:0007669"/>
    <property type="project" value="TreeGrafter"/>
</dbReference>
<organism evidence="6">
    <name type="scientific">Melampsora larici-populina (strain 98AG31 / pathotype 3-4-7)</name>
    <name type="common">Poplar leaf rust fungus</name>
    <dbReference type="NCBI Taxonomy" id="747676"/>
    <lineage>
        <taxon>Eukaryota</taxon>
        <taxon>Fungi</taxon>
        <taxon>Dikarya</taxon>
        <taxon>Basidiomycota</taxon>
        <taxon>Pucciniomycotina</taxon>
        <taxon>Pucciniomycetes</taxon>
        <taxon>Pucciniales</taxon>
        <taxon>Melampsoraceae</taxon>
        <taxon>Melampsora</taxon>
    </lineage>
</organism>
<accession>F4S5C9</accession>
<dbReference type="RefSeq" id="XP_007416549.1">
    <property type="nucleotide sequence ID" value="XM_007416487.1"/>
</dbReference>
<feature type="compositionally biased region" description="Polar residues" evidence="2">
    <location>
        <begin position="562"/>
        <end position="587"/>
    </location>
</feature>
<feature type="region of interest" description="Disordered" evidence="2">
    <location>
        <begin position="163"/>
        <end position="205"/>
    </location>
</feature>
<evidence type="ECO:0000256" key="1">
    <source>
        <dbReference type="ARBA" id="ARBA00009407"/>
    </source>
</evidence>
<comment type="similarity">
    <text evidence="1">Belongs to the SIN1 family.</text>
</comment>
<feature type="region of interest" description="Disordered" evidence="2">
    <location>
        <begin position="499"/>
        <end position="603"/>
    </location>
</feature>
<feature type="compositionally biased region" description="Low complexity" evidence="2">
    <location>
        <begin position="408"/>
        <end position="421"/>
    </location>
</feature>
<feature type="compositionally biased region" description="Polar residues" evidence="2">
    <location>
        <begin position="191"/>
        <end position="202"/>
    </location>
</feature>
<name>F4S5C9_MELLP</name>